<comment type="caution">
    <text evidence="1">The sequence shown here is derived from an EMBL/GenBank/DDBJ whole genome shotgun (WGS) entry which is preliminary data.</text>
</comment>
<sequence length="113" mass="12864">MSIYNFERLIKKYSGPITVHIKTEGQWVNGKWVEGEEKTETRYAALIPFDIKTMAQLGGLVTNADVQLYSLTPFSHGDKIEKNGHKYIVDTSADFTQFGNFYRYIAKGVSSFD</sequence>
<dbReference type="Proteomes" id="UP001595978">
    <property type="component" value="Unassembled WGS sequence"/>
</dbReference>
<protein>
    <recommendedName>
        <fullName evidence="3">Phage protein</fullName>
    </recommendedName>
</protein>
<accession>A0ABW0RE08</accession>
<dbReference type="RefSeq" id="WP_390309256.1">
    <property type="nucleotide sequence ID" value="NZ_JBHSNQ010000058.1"/>
</dbReference>
<evidence type="ECO:0008006" key="3">
    <source>
        <dbReference type="Google" id="ProtNLM"/>
    </source>
</evidence>
<organism evidence="1 2">
    <name type="scientific">Ureibacillus suwonensis</name>
    <dbReference type="NCBI Taxonomy" id="313007"/>
    <lineage>
        <taxon>Bacteria</taxon>
        <taxon>Bacillati</taxon>
        <taxon>Bacillota</taxon>
        <taxon>Bacilli</taxon>
        <taxon>Bacillales</taxon>
        <taxon>Caryophanaceae</taxon>
        <taxon>Ureibacillus</taxon>
    </lineage>
</organism>
<gene>
    <name evidence="1" type="ORF">ACFPOH_07255</name>
</gene>
<name>A0ABW0RE08_9BACL</name>
<evidence type="ECO:0000313" key="1">
    <source>
        <dbReference type="EMBL" id="MFC5541560.1"/>
    </source>
</evidence>
<proteinExistence type="predicted"/>
<evidence type="ECO:0000313" key="2">
    <source>
        <dbReference type="Proteomes" id="UP001595978"/>
    </source>
</evidence>
<dbReference type="EMBL" id="JBHSNQ010000058">
    <property type="protein sequence ID" value="MFC5541560.1"/>
    <property type="molecule type" value="Genomic_DNA"/>
</dbReference>
<keyword evidence="2" id="KW-1185">Reference proteome</keyword>
<reference evidence="2" key="1">
    <citation type="journal article" date="2019" name="Int. J. Syst. Evol. Microbiol.">
        <title>The Global Catalogue of Microorganisms (GCM) 10K type strain sequencing project: providing services to taxonomists for standard genome sequencing and annotation.</title>
        <authorList>
            <consortium name="The Broad Institute Genomics Platform"/>
            <consortium name="The Broad Institute Genome Sequencing Center for Infectious Disease"/>
            <person name="Wu L."/>
            <person name="Ma J."/>
        </authorList>
    </citation>
    <scope>NUCLEOTIDE SEQUENCE [LARGE SCALE GENOMIC DNA]</scope>
    <source>
        <strain evidence="2">CCUG 56331</strain>
    </source>
</reference>